<reference evidence="3 4" key="1">
    <citation type="journal article" date="2019" name="New Phytol.">
        <title>Comparative genomics reveals unique wood-decay strategies and fruiting body development in the Schizophyllaceae.</title>
        <authorList>
            <person name="Almasi E."/>
            <person name="Sahu N."/>
            <person name="Krizsan K."/>
            <person name="Balint B."/>
            <person name="Kovacs G.M."/>
            <person name="Kiss B."/>
            <person name="Cseklye J."/>
            <person name="Drula E."/>
            <person name="Henrissat B."/>
            <person name="Nagy I."/>
            <person name="Chovatia M."/>
            <person name="Adam C."/>
            <person name="LaButti K."/>
            <person name="Lipzen A."/>
            <person name="Riley R."/>
            <person name="Grigoriev I.V."/>
            <person name="Nagy L.G."/>
        </authorList>
    </citation>
    <scope>NUCLEOTIDE SEQUENCE [LARGE SCALE GENOMIC DNA]</scope>
    <source>
        <strain evidence="3 4">NL-1724</strain>
    </source>
</reference>
<feature type="compositionally biased region" description="Low complexity" evidence="1">
    <location>
        <begin position="539"/>
        <end position="550"/>
    </location>
</feature>
<dbReference type="Gene3D" id="1.10.10.60">
    <property type="entry name" value="Homeodomain-like"/>
    <property type="match status" value="2"/>
</dbReference>
<dbReference type="SMART" id="SM00717">
    <property type="entry name" value="SANT"/>
    <property type="match status" value="2"/>
</dbReference>
<dbReference type="GO" id="GO:0034967">
    <property type="term" value="C:Set3 complex"/>
    <property type="evidence" value="ECO:0007669"/>
    <property type="project" value="TreeGrafter"/>
</dbReference>
<feature type="region of interest" description="Disordered" evidence="1">
    <location>
        <begin position="114"/>
        <end position="564"/>
    </location>
</feature>
<feature type="compositionally biased region" description="Pro residues" evidence="1">
    <location>
        <begin position="174"/>
        <end position="184"/>
    </location>
</feature>
<comment type="caution">
    <text evidence="3">The sequence shown here is derived from an EMBL/GenBank/DDBJ whole genome shotgun (WGS) entry which is preliminary data.</text>
</comment>
<evidence type="ECO:0000313" key="4">
    <source>
        <dbReference type="Proteomes" id="UP000320762"/>
    </source>
</evidence>
<feature type="region of interest" description="Disordered" evidence="1">
    <location>
        <begin position="856"/>
        <end position="951"/>
    </location>
</feature>
<dbReference type="AlphaFoldDB" id="A0A550CFK0"/>
<feature type="region of interest" description="Disordered" evidence="1">
    <location>
        <begin position="1090"/>
        <end position="1116"/>
    </location>
</feature>
<accession>A0A550CFK0</accession>
<dbReference type="PROSITE" id="PS51293">
    <property type="entry name" value="SANT"/>
    <property type="match status" value="1"/>
</dbReference>
<feature type="compositionally biased region" description="Basic and acidic residues" evidence="1">
    <location>
        <begin position="495"/>
        <end position="509"/>
    </location>
</feature>
<dbReference type="EMBL" id="VDMD01000009">
    <property type="protein sequence ID" value="TRM63579.1"/>
    <property type="molecule type" value="Genomic_DNA"/>
</dbReference>
<feature type="compositionally biased region" description="Basic and acidic residues" evidence="1">
    <location>
        <begin position="73"/>
        <end position="93"/>
    </location>
</feature>
<organism evidence="3 4">
    <name type="scientific">Schizophyllum amplum</name>
    <dbReference type="NCBI Taxonomy" id="97359"/>
    <lineage>
        <taxon>Eukaryota</taxon>
        <taxon>Fungi</taxon>
        <taxon>Dikarya</taxon>
        <taxon>Basidiomycota</taxon>
        <taxon>Agaricomycotina</taxon>
        <taxon>Agaricomycetes</taxon>
        <taxon>Agaricomycetidae</taxon>
        <taxon>Agaricales</taxon>
        <taxon>Schizophyllaceae</taxon>
        <taxon>Schizophyllum</taxon>
    </lineage>
</organism>
<dbReference type="InterPro" id="IPR051571">
    <property type="entry name" value="N-CoR_corepressor"/>
</dbReference>
<dbReference type="CDD" id="cd00167">
    <property type="entry name" value="SANT"/>
    <property type="match status" value="2"/>
</dbReference>
<feature type="compositionally biased region" description="Polar residues" evidence="1">
    <location>
        <begin position="936"/>
        <end position="945"/>
    </location>
</feature>
<dbReference type="OrthoDB" id="10258692at2759"/>
<dbReference type="Proteomes" id="UP000320762">
    <property type="component" value="Unassembled WGS sequence"/>
</dbReference>
<gene>
    <name evidence="3" type="ORF">BD626DRAFT_456997</name>
</gene>
<dbReference type="InterPro" id="IPR017884">
    <property type="entry name" value="SANT_dom"/>
</dbReference>
<keyword evidence="4" id="KW-1185">Reference proteome</keyword>
<feature type="compositionally biased region" description="Low complexity" evidence="1">
    <location>
        <begin position="883"/>
        <end position="901"/>
    </location>
</feature>
<sequence>MAPRHPRKFNSGLPPRPSHNDYGGLPPPPHGSSKSRRASFTRRTPPLSPGGAPPYGGLSRSGDFDGYEGYWDAPRESVPRPDYRLVDAERDSASSRAASSRHYYDPWEDYYAPERSRRYSSPPATVDYWDRPPPPPPPDVEYAPDYADPWEGPPRRDSWGAHPPSGTFNDPDIPCDPPYDWPYPPEDRRSSVGEYARDRSASFEPSRSWKEAHSRSPSLRGSRGRGSNGKDVGRHSWGALPADGRNHAFAPSASRDTTLPPRPDLPFRPEPSRGRGGPSPSSRRHSQSYRPNGLPPPTASLPLRPPVNTVSARLPISSSTRLPQPIKREYFEKPRLPPPSPPPPPARARPKSPGEVSDETEEAASRQALPQSWRVSEHRQASDDDSDSIQSSRASSRTPTRKPHRLPSPEQPTRPISRSSIASSRVSVKPFTPPTKAVSDPRLPVKPDDALPPSDDSPAPTDVRAPLILAEANGVTQQQVKTEADDESAVIPLPHARDKVNVKEEDRPRSPTTQSSGAVTQPTHVKEDTSESTSEETELGSTLLSTLPTLPASKDDIPELDEDSPFEERLRAAVITHLLDQDSTREDRVEVGLGANLSIDGLPEATRISSSPRTLVNEVSLPILEPQEDNGVESTLMQRMEKLQTMLRAKQERLREEYLALDEKWQARCARLDAELRDMPEPEIAHGRSTRRTAVLGDAVRSDLEMEQIIASLGVDDATNPDILSQRNQATIPDMIQVTQGHLPYSYNDNNLRVYDPQEYYAPDTGIHDWTESEKEAMVLQYVQTPKQFGYIADKLEAKTAEQCVDFYYLHKKTLLDFRKAVARFGPKKRGGKRAGKRKGNALLADIAQHDAEVREQVKGPIATRRTRRAQVIATEARRTSSRRAASQAETQTSATATPEPETGRTRRRKAPVTKAAPASTQPSRQPSPVIDKSVTPETTSTKQSVIPVIPPEDVPQADVVLPQRIPGVAQSLMLPTIPAPKPVTPLPSTSRVVEEAEDSPSDRPTKRAKRSRKTKKSAETIDDEMDEAAASGSMGPLRQYLHPPGWTDADNAVFLGLIQEHGMNFERIAAAMPGKTVAEITQVYNSGHATHSTAQSGGPPVKPDPDASTASVPAPSMSVPPMSMGIYGTVFPSMQPIPPYAPMYPPPPLHYARYPEYYPRDYWPPPPLPNGAVPFPNGATPYPPYPLGAGVPPPPGSAAPPPPQ</sequence>
<feature type="compositionally biased region" description="Polar residues" evidence="1">
    <location>
        <begin position="308"/>
        <end position="322"/>
    </location>
</feature>
<dbReference type="GO" id="GO:0006357">
    <property type="term" value="P:regulation of transcription by RNA polymerase II"/>
    <property type="evidence" value="ECO:0007669"/>
    <property type="project" value="TreeGrafter"/>
</dbReference>
<feature type="domain" description="SANT" evidence="2">
    <location>
        <begin position="765"/>
        <end position="816"/>
    </location>
</feature>
<dbReference type="InterPro" id="IPR001005">
    <property type="entry name" value="SANT/Myb"/>
</dbReference>
<protein>
    <recommendedName>
        <fullName evidence="2">SANT domain-containing protein</fullName>
    </recommendedName>
</protein>
<feature type="region of interest" description="Disordered" evidence="1">
    <location>
        <begin position="1169"/>
        <end position="1205"/>
    </location>
</feature>
<dbReference type="PANTHER" id="PTHR13992:SF39">
    <property type="entry name" value="SMRTER, ISOFORM G"/>
    <property type="match status" value="1"/>
</dbReference>
<evidence type="ECO:0000256" key="1">
    <source>
        <dbReference type="SAM" id="MobiDB-lite"/>
    </source>
</evidence>
<dbReference type="SUPFAM" id="SSF46689">
    <property type="entry name" value="Homeodomain-like"/>
    <property type="match status" value="2"/>
</dbReference>
<feature type="compositionally biased region" description="Basic residues" evidence="1">
    <location>
        <begin position="1007"/>
        <end position="1016"/>
    </location>
</feature>
<feature type="compositionally biased region" description="Basic and acidic residues" evidence="1">
    <location>
        <begin position="326"/>
        <end position="335"/>
    </location>
</feature>
<feature type="compositionally biased region" description="Low complexity" evidence="1">
    <location>
        <begin position="416"/>
        <end position="428"/>
    </location>
</feature>
<feature type="compositionally biased region" description="Polar residues" evidence="1">
    <location>
        <begin position="510"/>
        <end position="523"/>
    </location>
</feature>
<feature type="compositionally biased region" description="Pro residues" evidence="1">
    <location>
        <begin position="1182"/>
        <end position="1205"/>
    </location>
</feature>
<feature type="compositionally biased region" description="Pro residues" evidence="1">
    <location>
        <begin position="293"/>
        <end position="305"/>
    </location>
</feature>
<evidence type="ECO:0000313" key="3">
    <source>
        <dbReference type="EMBL" id="TRM63579.1"/>
    </source>
</evidence>
<feature type="compositionally biased region" description="Low complexity" evidence="1">
    <location>
        <begin position="140"/>
        <end position="149"/>
    </location>
</feature>
<evidence type="ECO:0000259" key="2">
    <source>
        <dbReference type="PROSITE" id="PS51293"/>
    </source>
</evidence>
<feature type="compositionally biased region" description="Low complexity" evidence="1">
    <location>
        <begin position="388"/>
        <end position="397"/>
    </location>
</feature>
<feature type="region of interest" description="Disordered" evidence="1">
    <location>
        <begin position="977"/>
        <end position="1030"/>
    </location>
</feature>
<feature type="compositionally biased region" description="Low complexity" evidence="1">
    <location>
        <begin position="451"/>
        <end position="462"/>
    </location>
</feature>
<proteinExistence type="predicted"/>
<name>A0A550CFK0_9AGAR</name>
<feature type="region of interest" description="Disordered" evidence="1">
    <location>
        <begin position="1"/>
        <end position="101"/>
    </location>
</feature>
<dbReference type="PANTHER" id="PTHR13992">
    <property type="entry name" value="NUCLEAR RECEPTOR CO-REPRESSOR RELATED NCOR"/>
    <property type="match status" value="1"/>
</dbReference>
<feature type="compositionally biased region" description="Basic and acidic residues" evidence="1">
    <location>
        <begin position="185"/>
        <end position="214"/>
    </location>
</feature>
<feature type="compositionally biased region" description="Pro residues" evidence="1">
    <location>
        <begin position="336"/>
        <end position="347"/>
    </location>
</feature>
<dbReference type="STRING" id="97359.A0A550CFK0"/>
<dbReference type="InterPro" id="IPR009057">
    <property type="entry name" value="Homeodomain-like_sf"/>
</dbReference>